<evidence type="ECO:0000313" key="1">
    <source>
        <dbReference type="EMBL" id="KAJ8634483.1"/>
    </source>
</evidence>
<accession>A0ACC2LMU7</accession>
<gene>
    <name evidence="1" type="ORF">MRB53_008750</name>
</gene>
<keyword evidence="2" id="KW-1185">Reference proteome</keyword>
<comment type="caution">
    <text evidence="1">The sequence shown here is derived from an EMBL/GenBank/DDBJ whole genome shotgun (WGS) entry which is preliminary data.</text>
</comment>
<name>A0ACC2LMU7_PERAE</name>
<organism evidence="1 2">
    <name type="scientific">Persea americana</name>
    <name type="common">Avocado</name>
    <dbReference type="NCBI Taxonomy" id="3435"/>
    <lineage>
        <taxon>Eukaryota</taxon>
        <taxon>Viridiplantae</taxon>
        <taxon>Streptophyta</taxon>
        <taxon>Embryophyta</taxon>
        <taxon>Tracheophyta</taxon>
        <taxon>Spermatophyta</taxon>
        <taxon>Magnoliopsida</taxon>
        <taxon>Magnoliidae</taxon>
        <taxon>Laurales</taxon>
        <taxon>Lauraceae</taxon>
        <taxon>Persea</taxon>
    </lineage>
</organism>
<protein>
    <submittedName>
        <fullName evidence="1">Uncharacterized protein</fullName>
    </submittedName>
</protein>
<proteinExistence type="predicted"/>
<evidence type="ECO:0000313" key="2">
    <source>
        <dbReference type="Proteomes" id="UP001234297"/>
    </source>
</evidence>
<reference evidence="1 2" key="1">
    <citation type="journal article" date="2022" name="Hortic Res">
        <title>A haplotype resolved chromosomal level avocado genome allows analysis of novel avocado genes.</title>
        <authorList>
            <person name="Nath O."/>
            <person name="Fletcher S.J."/>
            <person name="Hayward A."/>
            <person name="Shaw L.M."/>
            <person name="Masouleh A.K."/>
            <person name="Furtado A."/>
            <person name="Henry R.J."/>
            <person name="Mitter N."/>
        </authorList>
    </citation>
    <scope>NUCLEOTIDE SEQUENCE [LARGE SCALE GENOMIC DNA]</scope>
    <source>
        <strain evidence="2">cv. Hass</strain>
    </source>
</reference>
<dbReference type="EMBL" id="CM056811">
    <property type="protein sequence ID" value="KAJ8634483.1"/>
    <property type="molecule type" value="Genomic_DNA"/>
</dbReference>
<dbReference type="Proteomes" id="UP001234297">
    <property type="component" value="Chromosome 3"/>
</dbReference>
<sequence length="76" mass="8420">MFSVGAPHVMGFSNSDDFPNELSMQTGGKKKDMVAAITARCWNGALAPLLGTFPKLAKLWRLLRTFRLAIFWDAGF</sequence>